<evidence type="ECO:0000313" key="3">
    <source>
        <dbReference type="EMBL" id="PIT86944.1"/>
    </source>
</evidence>
<feature type="transmembrane region" description="Helical" evidence="2">
    <location>
        <begin position="21"/>
        <end position="41"/>
    </location>
</feature>
<evidence type="ECO:0008006" key="5">
    <source>
        <dbReference type="Google" id="ProtNLM"/>
    </source>
</evidence>
<keyword evidence="2" id="KW-0812">Transmembrane</keyword>
<evidence type="ECO:0000313" key="4">
    <source>
        <dbReference type="Proteomes" id="UP000229362"/>
    </source>
</evidence>
<protein>
    <recommendedName>
        <fullName evidence="5">AtpZ/AtpI family protein</fullName>
    </recommendedName>
</protein>
<organism evidence="3 4">
    <name type="scientific">Candidatus Magasanikbacteria bacterium CG10_big_fil_rev_8_21_14_0_10_43_6</name>
    <dbReference type="NCBI Taxonomy" id="1974650"/>
    <lineage>
        <taxon>Bacteria</taxon>
        <taxon>Candidatus Magasanikiibacteriota</taxon>
    </lineage>
</organism>
<feature type="region of interest" description="Disordered" evidence="1">
    <location>
        <begin position="83"/>
        <end position="105"/>
    </location>
</feature>
<dbReference type="AlphaFoldDB" id="A0A2M6W2B5"/>
<feature type="transmembrane region" description="Helical" evidence="2">
    <location>
        <begin position="53"/>
        <end position="72"/>
    </location>
</feature>
<keyword evidence="2" id="KW-0472">Membrane</keyword>
<evidence type="ECO:0000256" key="1">
    <source>
        <dbReference type="SAM" id="MobiDB-lite"/>
    </source>
</evidence>
<proteinExistence type="predicted"/>
<dbReference type="EMBL" id="PFBZ01000017">
    <property type="protein sequence ID" value="PIT86944.1"/>
    <property type="molecule type" value="Genomic_DNA"/>
</dbReference>
<gene>
    <name evidence="3" type="ORF">COU33_00395</name>
</gene>
<reference evidence="4" key="1">
    <citation type="submission" date="2017-09" db="EMBL/GenBank/DDBJ databases">
        <title>Depth-based differentiation of microbial function through sediment-hosted aquifers and enrichment of novel symbionts in the deep terrestrial subsurface.</title>
        <authorList>
            <person name="Probst A.J."/>
            <person name="Ladd B."/>
            <person name="Jarett J.K."/>
            <person name="Geller-Mcgrath D.E."/>
            <person name="Sieber C.M.K."/>
            <person name="Emerson J.B."/>
            <person name="Anantharaman K."/>
            <person name="Thomas B.C."/>
            <person name="Malmstrom R."/>
            <person name="Stieglmeier M."/>
            <person name="Klingl A."/>
            <person name="Woyke T."/>
            <person name="Ryan C.M."/>
            <person name="Banfield J.F."/>
        </authorList>
    </citation>
    <scope>NUCLEOTIDE SEQUENCE [LARGE SCALE GENOMIC DNA]</scope>
</reference>
<dbReference type="Proteomes" id="UP000229362">
    <property type="component" value="Unassembled WGS sequence"/>
</dbReference>
<evidence type="ECO:0000256" key="2">
    <source>
        <dbReference type="SAM" id="Phobius"/>
    </source>
</evidence>
<accession>A0A2M6W2B5</accession>
<comment type="caution">
    <text evidence="3">The sequence shown here is derived from an EMBL/GenBank/DDBJ whole genome shotgun (WGS) entry which is preliminary data.</text>
</comment>
<sequence>MTQTVEERKEALVHRTFVLMFRILLIFGLPAIAAFFIGRWIDTTYEIRPKGTLAVLGSAFVLSWTLVIRIYTKLSAQFRALQHEEESEKTARQQKIKNDLSDLKE</sequence>
<name>A0A2M6W2B5_9BACT</name>
<keyword evidence="2" id="KW-1133">Transmembrane helix</keyword>